<dbReference type="AlphaFoldDB" id="A0A1S1YY62"/>
<dbReference type="Gene3D" id="3.90.1150.10">
    <property type="entry name" value="Aspartate Aminotransferase, domain 1"/>
    <property type="match status" value="1"/>
</dbReference>
<dbReference type="CDD" id="cd00609">
    <property type="entry name" value="AAT_like"/>
    <property type="match status" value="1"/>
</dbReference>
<keyword evidence="3" id="KW-1185">Reference proteome</keyword>
<dbReference type="PANTHER" id="PTHR42885">
    <property type="entry name" value="HISTIDINOL-PHOSPHATE AMINOTRANSFERASE-RELATED"/>
    <property type="match status" value="1"/>
</dbReference>
<feature type="domain" description="Aminotransferase class I/classII large" evidence="1">
    <location>
        <begin position="16"/>
        <end position="327"/>
    </location>
</feature>
<dbReference type="OrthoDB" id="9813612at2"/>
<dbReference type="InterPro" id="IPR015421">
    <property type="entry name" value="PyrdxlP-dep_Trfase_major"/>
</dbReference>
<name>A0A1S1YY62_FLAPC</name>
<reference evidence="2 3" key="1">
    <citation type="journal article" date="2012" name="Int. J. Syst. Evol. Microbiol.">
        <title>Flammeovirga pacifica sp. nov., isolated from deep-sea sediment.</title>
        <authorList>
            <person name="Xu H."/>
            <person name="Fu Y."/>
            <person name="Yang N."/>
            <person name="Ding Z."/>
            <person name="Lai Q."/>
            <person name="Zeng R."/>
        </authorList>
    </citation>
    <scope>NUCLEOTIDE SEQUENCE [LARGE SCALE GENOMIC DNA]</scope>
    <source>
        <strain evidence="3">DSM 24597 / LMG 26175 / WPAGA1</strain>
    </source>
</reference>
<dbReference type="GO" id="GO:0030170">
    <property type="term" value="F:pyridoxal phosphate binding"/>
    <property type="evidence" value="ECO:0007669"/>
    <property type="project" value="InterPro"/>
</dbReference>
<dbReference type="EMBL" id="JRYR02000001">
    <property type="protein sequence ID" value="OHX65873.1"/>
    <property type="molecule type" value="Genomic_DNA"/>
</dbReference>
<evidence type="ECO:0000313" key="2">
    <source>
        <dbReference type="EMBL" id="OHX65873.1"/>
    </source>
</evidence>
<dbReference type="Pfam" id="PF00155">
    <property type="entry name" value="Aminotran_1_2"/>
    <property type="match status" value="1"/>
</dbReference>
<dbReference type="Proteomes" id="UP000179797">
    <property type="component" value="Unassembled WGS sequence"/>
</dbReference>
<proteinExistence type="predicted"/>
<comment type="caution">
    <text evidence="2">The sequence shown here is derived from an EMBL/GenBank/DDBJ whole genome shotgun (WGS) entry which is preliminary data.</text>
</comment>
<evidence type="ECO:0000259" key="1">
    <source>
        <dbReference type="Pfam" id="PF00155"/>
    </source>
</evidence>
<dbReference type="InterPro" id="IPR004839">
    <property type="entry name" value="Aminotransferase_I/II_large"/>
</dbReference>
<gene>
    <name evidence="2" type="ORF">NH26_05660</name>
</gene>
<dbReference type="STRING" id="915059.NH26_05660"/>
<dbReference type="RefSeq" id="WP_044219151.1">
    <property type="nucleotide sequence ID" value="NZ_JRYR02000001.1"/>
</dbReference>
<sequence length="337" mass="38784">MLNGHGDDLHLVDQEIQYNFSSNVFYKGCPNSILNELSKQIASIQNYPSPSAEELSDSAAQKYNLAPSNFLFTNGAIEAFYLIAQHFRTKEASIIVPTFSEYEDACRIHDINYQLIDRNEIYHKVKGDLCFICNPNNPTGEVFSLQELEQLFIKYPKVIFIIDEAYIEFTTATESCLSFMNNYDNLVIVRSLTKTFCIPGLRLGYIIASSKLIEEFKNIRIPWSVNGLAIKIGQYLFKHYNQLLFNIDELIAERKVFQEQLSHIDYLKVIETNTTYFLIQLKKGKAKDLKAYLIHHGVLIRDATNFTNLDGEFIRLSVQKPEANQALIHLLSLWNIK</sequence>
<protein>
    <recommendedName>
        <fullName evidence="1">Aminotransferase class I/classII large domain-containing protein</fullName>
    </recommendedName>
</protein>
<dbReference type="Gene3D" id="3.40.640.10">
    <property type="entry name" value="Type I PLP-dependent aspartate aminotransferase-like (Major domain)"/>
    <property type="match status" value="1"/>
</dbReference>
<dbReference type="InterPro" id="IPR015424">
    <property type="entry name" value="PyrdxlP-dep_Trfase"/>
</dbReference>
<organism evidence="2 3">
    <name type="scientific">Flammeovirga pacifica</name>
    <dbReference type="NCBI Taxonomy" id="915059"/>
    <lineage>
        <taxon>Bacteria</taxon>
        <taxon>Pseudomonadati</taxon>
        <taxon>Bacteroidota</taxon>
        <taxon>Cytophagia</taxon>
        <taxon>Cytophagales</taxon>
        <taxon>Flammeovirgaceae</taxon>
        <taxon>Flammeovirga</taxon>
    </lineage>
</organism>
<accession>A0A1S1YY62</accession>
<dbReference type="InterPro" id="IPR015422">
    <property type="entry name" value="PyrdxlP-dep_Trfase_small"/>
</dbReference>
<dbReference type="SUPFAM" id="SSF53383">
    <property type="entry name" value="PLP-dependent transferases"/>
    <property type="match status" value="1"/>
</dbReference>
<evidence type="ECO:0000313" key="3">
    <source>
        <dbReference type="Proteomes" id="UP000179797"/>
    </source>
</evidence>